<keyword evidence="2" id="KW-0378">Hydrolase</keyword>
<gene>
    <name evidence="2" type="ORF">F8M41_012900</name>
</gene>
<dbReference type="OrthoDB" id="10351636at2759"/>
<dbReference type="GO" id="GO:0016787">
    <property type="term" value="F:hydrolase activity"/>
    <property type="evidence" value="ECO:0007669"/>
    <property type="project" value="UniProtKB-KW"/>
</dbReference>
<protein>
    <submittedName>
        <fullName evidence="2">Carbon-nitrogen hydrolase</fullName>
    </submittedName>
</protein>
<feature type="transmembrane region" description="Helical" evidence="1">
    <location>
        <begin position="44"/>
        <end position="65"/>
    </location>
</feature>
<keyword evidence="3" id="KW-1185">Reference proteome</keyword>
<accession>A0A8H4ASV6</accession>
<name>A0A8H4ASV6_GIGMA</name>
<feature type="transmembrane region" description="Helical" evidence="1">
    <location>
        <begin position="77"/>
        <end position="98"/>
    </location>
</feature>
<organism evidence="2 3">
    <name type="scientific">Gigaspora margarita</name>
    <dbReference type="NCBI Taxonomy" id="4874"/>
    <lineage>
        <taxon>Eukaryota</taxon>
        <taxon>Fungi</taxon>
        <taxon>Fungi incertae sedis</taxon>
        <taxon>Mucoromycota</taxon>
        <taxon>Glomeromycotina</taxon>
        <taxon>Glomeromycetes</taxon>
        <taxon>Diversisporales</taxon>
        <taxon>Gigasporaceae</taxon>
        <taxon>Gigaspora</taxon>
    </lineage>
</organism>
<feature type="transmembrane region" description="Helical" evidence="1">
    <location>
        <begin position="152"/>
        <end position="170"/>
    </location>
</feature>
<feature type="transmembrane region" description="Helical" evidence="1">
    <location>
        <begin position="110"/>
        <end position="132"/>
    </location>
</feature>
<dbReference type="Proteomes" id="UP000439903">
    <property type="component" value="Unassembled WGS sequence"/>
</dbReference>
<reference evidence="2 3" key="1">
    <citation type="journal article" date="2019" name="Environ. Microbiol.">
        <title>At the nexus of three kingdoms: the genome of the mycorrhizal fungus Gigaspora margarita provides insights into plant, endobacterial and fungal interactions.</title>
        <authorList>
            <person name="Venice F."/>
            <person name="Ghignone S."/>
            <person name="Salvioli di Fossalunga A."/>
            <person name="Amselem J."/>
            <person name="Novero M."/>
            <person name="Xianan X."/>
            <person name="Sedzielewska Toro K."/>
            <person name="Morin E."/>
            <person name="Lipzen A."/>
            <person name="Grigoriev I.V."/>
            <person name="Henrissat B."/>
            <person name="Martin F.M."/>
            <person name="Bonfante P."/>
        </authorList>
    </citation>
    <scope>NUCLEOTIDE SEQUENCE [LARGE SCALE GENOMIC DNA]</scope>
    <source>
        <strain evidence="2 3">BEG34</strain>
    </source>
</reference>
<evidence type="ECO:0000256" key="1">
    <source>
        <dbReference type="SAM" id="Phobius"/>
    </source>
</evidence>
<dbReference type="AlphaFoldDB" id="A0A8H4ASV6"/>
<keyword evidence="1" id="KW-1133">Transmembrane helix</keyword>
<evidence type="ECO:0000313" key="2">
    <source>
        <dbReference type="EMBL" id="KAF0528908.1"/>
    </source>
</evidence>
<sequence>MDRIHYLIPLFLILTCFGPGFQTISIFTWIWFPLTLSYCRTVAILWFIPVYIANSIGTALAYLGSLNSDNTNWLPEYFLLSATFGFGMNILLCISLILDRLAQNVFKGWPRFFVFPCTWTALWLIFLYVSFLGDLTNYMQVFRYIFLGDNEMIQFASFAGLGGLNFILSWGGTTGAHMIEVWIKSNFGNALHILLYLEIDKA</sequence>
<keyword evidence="1" id="KW-0812">Transmembrane</keyword>
<evidence type="ECO:0000313" key="3">
    <source>
        <dbReference type="Proteomes" id="UP000439903"/>
    </source>
</evidence>
<proteinExistence type="predicted"/>
<dbReference type="EMBL" id="WTPW01000263">
    <property type="protein sequence ID" value="KAF0528908.1"/>
    <property type="molecule type" value="Genomic_DNA"/>
</dbReference>
<feature type="transmembrane region" description="Helical" evidence="1">
    <location>
        <begin position="6"/>
        <end position="32"/>
    </location>
</feature>
<keyword evidence="1" id="KW-0472">Membrane</keyword>
<comment type="caution">
    <text evidence="2">The sequence shown here is derived from an EMBL/GenBank/DDBJ whole genome shotgun (WGS) entry which is preliminary data.</text>
</comment>